<dbReference type="STRING" id="1235802.C823_04160"/>
<organism evidence="2 3">
    <name type="scientific">Eubacterium plexicaudatum ASF492</name>
    <dbReference type="NCBI Taxonomy" id="1235802"/>
    <lineage>
        <taxon>Bacteria</taxon>
        <taxon>Bacillati</taxon>
        <taxon>Bacillota</taxon>
        <taxon>Clostridia</taxon>
        <taxon>Eubacteriales</taxon>
        <taxon>Eubacteriaceae</taxon>
        <taxon>Eubacterium</taxon>
    </lineage>
</organism>
<dbReference type="AlphaFoldDB" id="N1ZYG5"/>
<comment type="caution">
    <text evidence="2">The sequence shown here is derived from an EMBL/GenBank/DDBJ whole genome shotgun (WGS) entry which is preliminary data.</text>
</comment>
<evidence type="ECO:0000313" key="3">
    <source>
        <dbReference type="Proteomes" id="UP000012589"/>
    </source>
</evidence>
<dbReference type="EMBL" id="AQFT01000124">
    <property type="protein sequence ID" value="EMZ22072.1"/>
    <property type="molecule type" value="Genomic_DNA"/>
</dbReference>
<evidence type="ECO:0008006" key="4">
    <source>
        <dbReference type="Google" id="ProtNLM"/>
    </source>
</evidence>
<feature type="signal peptide" evidence="1">
    <location>
        <begin position="1"/>
        <end position="29"/>
    </location>
</feature>
<name>N1ZYG5_9FIRM</name>
<dbReference type="PROSITE" id="PS51257">
    <property type="entry name" value="PROKAR_LIPOPROTEIN"/>
    <property type="match status" value="1"/>
</dbReference>
<accession>N1ZYG5</accession>
<keyword evidence="1" id="KW-0732">Signal</keyword>
<reference evidence="2 3" key="1">
    <citation type="journal article" date="2014" name="Genome Announc.">
        <title>Draft genome sequences of the altered schaedler flora, a defined bacterial community from gnotobiotic mice.</title>
        <authorList>
            <person name="Wannemuehler M.J."/>
            <person name="Overstreet A.M."/>
            <person name="Ward D.V."/>
            <person name="Phillips G.J."/>
        </authorList>
    </citation>
    <scope>NUCLEOTIDE SEQUENCE [LARGE SCALE GENOMIC DNA]</scope>
    <source>
        <strain evidence="2 3">ASF492</strain>
    </source>
</reference>
<evidence type="ECO:0000256" key="1">
    <source>
        <dbReference type="SAM" id="SignalP"/>
    </source>
</evidence>
<keyword evidence="3" id="KW-1185">Reference proteome</keyword>
<dbReference type="Proteomes" id="UP000012589">
    <property type="component" value="Unassembled WGS sequence"/>
</dbReference>
<proteinExistence type="predicted"/>
<evidence type="ECO:0000313" key="2">
    <source>
        <dbReference type="EMBL" id="EMZ22072.1"/>
    </source>
</evidence>
<feature type="chain" id="PRO_5038519924" description="Transglutaminase-like domain-containing protein" evidence="1">
    <location>
        <begin position="30"/>
        <end position="414"/>
    </location>
</feature>
<gene>
    <name evidence="2" type="ORF">C823_04160</name>
</gene>
<dbReference type="HOGENOM" id="CLU_663501_0_0_9"/>
<dbReference type="PATRIC" id="fig|1235802.3.peg.4420"/>
<sequence>MKNFAKAAKSMLIFCFTFMMIGCIWSVHQAEAKTKTIQKGVTYDTDLEEVFMDISKLTPEEGKKTLDRLSTGKYGDKLLVAVVKATSVSGAEKKYKTWGEAFQKLSSNKYRLLPFSGMVKTEKWKKGYYECYDSTLAPVNNYYYLERYIDNIFAFQEGQENIFGSKPINYFENFTFTYTNPAGQKQTGQLYMDYMNFSIKSVYSDILSKEQFAEASDAVKTAFLLFPRVHFTTYKIGTSASDCDMKALAEKRWKGVCSDFCVLTHRLTTFLSFDIHCEEIGLTSLYHAVSFVRAKNSDGKWEYFRTDNDEIAFDVKSGVRYRELDELSKSYPFLTDAYAYMSSSPMPELTKKSLEYNIKKGFSKGCLDSTIETTVSMAYQDGHFRRNDTITYTFTNENDETYGHPEYTGTYPSK</sequence>
<protein>
    <recommendedName>
        <fullName evidence="4">Transglutaminase-like domain-containing protein</fullName>
    </recommendedName>
</protein>